<protein>
    <recommendedName>
        <fullName evidence="3">tRNA threonylcarbamoyladenosine biosynthesis protein TsaB</fullName>
    </recommendedName>
    <alternativeName>
        <fullName evidence="6">t(6)A37 threonylcarbamoyladenosine biosynthesis protein TsaB</fullName>
    </alternativeName>
</protein>
<dbReference type="Gene3D" id="3.30.420.40">
    <property type="match status" value="2"/>
</dbReference>
<dbReference type="InterPro" id="IPR022496">
    <property type="entry name" value="T6A_TsaB"/>
</dbReference>
<keyword evidence="8" id="KW-0808">Transferase</keyword>
<evidence type="ECO:0000313" key="8">
    <source>
        <dbReference type="EMBL" id="MCZ0865753.1"/>
    </source>
</evidence>
<dbReference type="RefSeq" id="WP_258331894.1">
    <property type="nucleotide sequence ID" value="NZ_JAPTGG010000008.1"/>
</dbReference>
<dbReference type="Proteomes" id="UP001069090">
    <property type="component" value="Unassembled WGS sequence"/>
</dbReference>
<organism evidence="8 9">
    <name type="scientific">Dasania phycosphaerae</name>
    <dbReference type="NCBI Taxonomy" id="2950436"/>
    <lineage>
        <taxon>Bacteria</taxon>
        <taxon>Pseudomonadati</taxon>
        <taxon>Pseudomonadota</taxon>
        <taxon>Gammaproteobacteria</taxon>
        <taxon>Cellvibrionales</taxon>
        <taxon>Spongiibacteraceae</taxon>
        <taxon>Dasania</taxon>
    </lineage>
</organism>
<evidence type="ECO:0000256" key="4">
    <source>
        <dbReference type="ARBA" id="ARBA00022490"/>
    </source>
</evidence>
<keyword evidence="4" id="KW-0963">Cytoplasm</keyword>
<dbReference type="GO" id="GO:0016746">
    <property type="term" value="F:acyltransferase activity"/>
    <property type="evidence" value="ECO:0007669"/>
    <property type="project" value="UniProtKB-KW"/>
</dbReference>
<dbReference type="PANTHER" id="PTHR11735:SF11">
    <property type="entry name" value="TRNA THREONYLCARBAMOYLADENOSINE BIOSYNTHESIS PROTEIN TSAB"/>
    <property type="match status" value="1"/>
</dbReference>
<comment type="caution">
    <text evidence="8">The sequence shown here is derived from an EMBL/GenBank/DDBJ whole genome shotgun (WGS) entry which is preliminary data.</text>
</comment>
<dbReference type="PANTHER" id="PTHR11735">
    <property type="entry name" value="TRNA N6-ADENOSINE THREONYLCARBAMOYLTRANSFERASE"/>
    <property type="match status" value="1"/>
</dbReference>
<proteinExistence type="inferred from homology"/>
<dbReference type="SUPFAM" id="SSF53067">
    <property type="entry name" value="Actin-like ATPase domain"/>
    <property type="match status" value="2"/>
</dbReference>
<dbReference type="Pfam" id="PF00814">
    <property type="entry name" value="TsaD"/>
    <property type="match status" value="1"/>
</dbReference>
<evidence type="ECO:0000256" key="2">
    <source>
        <dbReference type="ARBA" id="ARBA00010493"/>
    </source>
</evidence>
<dbReference type="NCBIfam" id="TIGR03725">
    <property type="entry name" value="T6A_YeaZ"/>
    <property type="match status" value="1"/>
</dbReference>
<evidence type="ECO:0000256" key="3">
    <source>
        <dbReference type="ARBA" id="ARBA00019012"/>
    </source>
</evidence>
<keyword evidence="5" id="KW-0819">tRNA processing</keyword>
<dbReference type="GO" id="GO:0005829">
    <property type="term" value="C:cytosol"/>
    <property type="evidence" value="ECO:0007669"/>
    <property type="project" value="TreeGrafter"/>
</dbReference>
<dbReference type="InterPro" id="IPR000905">
    <property type="entry name" value="Gcp-like_dom"/>
</dbReference>
<evidence type="ECO:0000313" key="9">
    <source>
        <dbReference type="Proteomes" id="UP001069090"/>
    </source>
</evidence>
<keyword evidence="8" id="KW-0012">Acyltransferase</keyword>
<reference evidence="8 9" key="1">
    <citation type="submission" date="2022-12" db="EMBL/GenBank/DDBJ databases">
        <title>Dasania phycosphaerae sp. nov., isolated from particulate material of the south coast of Korea.</title>
        <authorList>
            <person name="Jiang Y."/>
        </authorList>
    </citation>
    <scope>NUCLEOTIDE SEQUENCE [LARGE SCALE GENOMIC DNA]</scope>
    <source>
        <strain evidence="8 9">GY-19</strain>
    </source>
</reference>
<accession>A0A9J6RN64</accession>
<dbReference type="CDD" id="cd24032">
    <property type="entry name" value="ASKHA_NBD_TsaB"/>
    <property type="match status" value="1"/>
</dbReference>
<evidence type="ECO:0000256" key="1">
    <source>
        <dbReference type="ARBA" id="ARBA00004496"/>
    </source>
</evidence>
<feature type="domain" description="Gcp-like" evidence="7">
    <location>
        <begin position="33"/>
        <end position="182"/>
    </location>
</feature>
<gene>
    <name evidence="8" type="primary">tsaB</name>
    <name evidence="8" type="ORF">O0V09_11100</name>
</gene>
<dbReference type="InterPro" id="IPR043129">
    <property type="entry name" value="ATPase_NBD"/>
</dbReference>
<evidence type="ECO:0000256" key="5">
    <source>
        <dbReference type="ARBA" id="ARBA00022694"/>
    </source>
</evidence>
<evidence type="ECO:0000259" key="7">
    <source>
        <dbReference type="Pfam" id="PF00814"/>
    </source>
</evidence>
<dbReference type="GO" id="GO:0002949">
    <property type="term" value="P:tRNA threonylcarbamoyladenosine modification"/>
    <property type="evidence" value="ECO:0007669"/>
    <property type="project" value="InterPro"/>
</dbReference>
<dbReference type="AlphaFoldDB" id="A0A9J6RN64"/>
<comment type="subcellular location">
    <subcellularLocation>
        <location evidence="1">Cytoplasm</location>
    </subcellularLocation>
</comment>
<keyword evidence="9" id="KW-1185">Reference proteome</keyword>
<evidence type="ECO:0000256" key="6">
    <source>
        <dbReference type="ARBA" id="ARBA00032446"/>
    </source>
</evidence>
<dbReference type="EMBL" id="JAPTGG010000008">
    <property type="protein sequence ID" value="MCZ0865753.1"/>
    <property type="molecule type" value="Genomic_DNA"/>
</dbReference>
<name>A0A9J6RN64_9GAMM</name>
<sequence length="233" mass="25472">MKILAVDSSTEACSVALLDSQCRDESALLALYELAPREHSQRLLPMVDQLLADAGITIQQLDAIAFGKGPGSFTGLRICLGLVQGLAFGADVPVVPVSSLQALAQTALDLGEVDEQQPVIASIDARMSEIYWCAYRCEQGLMQPLIDEQLSAPEAFKQPQELQSFAAVGSGWQYKEQMAYQGLHYCNDQLLPRASAVAKLALHYYQTGLYCAADKAQPSYIRDQVAWKKISEQ</sequence>
<dbReference type="FunFam" id="3.30.420.40:FF:000097">
    <property type="entry name" value="tRNA threonylcarbamoyladenosine biosynthesis protein TsaB"/>
    <property type="match status" value="1"/>
</dbReference>
<comment type="similarity">
    <text evidence="2">Belongs to the KAE1 / TsaD family. TsaB subfamily.</text>
</comment>